<sequence>QWELLNLEGIQGDRGTKWTSEIKRVAAEMKSFYKRLSERIHNAYAVGDYVEWHRSALTSVQNEAIVEPADEGIKTSTTNTDKTKTDEPTPTNTGIIS</sequence>
<accession>A0A9N9B8A5</accession>
<feature type="compositionally biased region" description="Low complexity" evidence="1">
    <location>
        <begin position="88"/>
        <end position="97"/>
    </location>
</feature>
<dbReference type="AlphaFoldDB" id="A0A9N9B8A5"/>
<evidence type="ECO:0000313" key="2">
    <source>
        <dbReference type="EMBL" id="CAG8558940.1"/>
    </source>
</evidence>
<comment type="caution">
    <text evidence="2">The sequence shown here is derived from an EMBL/GenBank/DDBJ whole genome shotgun (WGS) entry which is preliminary data.</text>
</comment>
<organism evidence="2 3">
    <name type="scientific">Ambispora gerdemannii</name>
    <dbReference type="NCBI Taxonomy" id="144530"/>
    <lineage>
        <taxon>Eukaryota</taxon>
        <taxon>Fungi</taxon>
        <taxon>Fungi incertae sedis</taxon>
        <taxon>Mucoromycota</taxon>
        <taxon>Glomeromycotina</taxon>
        <taxon>Glomeromycetes</taxon>
        <taxon>Archaeosporales</taxon>
        <taxon>Ambisporaceae</taxon>
        <taxon>Ambispora</taxon>
    </lineage>
</organism>
<proteinExistence type="predicted"/>
<feature type="region of interest" description="Disordered" evidence="1">
    <location>
        <begin position="68"/>
        <end position="97"/>
    </location>
</feature>
<dbReference type="EMBL" id="CAJVPL010001210">
    <property type="protein sequence ID" value="CAG8558940.1"/>
    <property type="molecule type" value="Genomic_DNA"/>
</dbReference>
<feature type="non-terminal residue" evidence="2">
    <location>
        <position position="1"/>
    </location>
</feature>
<gene>
    <name evidence="2" type="ORF">AGERDE_LOCUS7054</name>
</gene>
<protein>
    <submittedName>
        <fullName evidence="2">12663_t:CDS:1</fullName>
    </submittedName>
</protein>
<name>A0A9N9B8A5_9GLOM</name>
<dbReference type="OrthoDB" id="2427981at2759"/>
<evidence type="ECO:0000256" key="1">
    <source>
        <dbReference type="SAM" id="MobiDB-lite"/>
    </source>
</evidence>
<keyword evidence="3" id="KW-1185">Reference proteome</keyword>
<dbReference type="Proteomes" id="UP000789831">
    <property type="component" value="Unassembled WGS sequence"/>
</dbReference>
<evidence type="ECO:0000313" key="3">
    <source>
        <dbReference type="Proteomes" id="UP000789831"/>
    </source>
</evidence>
<reference evidence="2" key="1">
    <citation type="submission" date="2021-06" db="EMBL/GenBank/DDBJ databases">
        <authorList>
            <person name="Kallberg Y."/>
            <person name="Tangrot J."/>
            <person name="Rosling A."/>
        </authorList>
    </citation>
    <scope>NUCLEOTIDE SEQUENCE</scope>
    <source>
        <strain evidence="2">MT106</strain>
    </source>
</reference>